<protein>
    <recommendedName>
        <fullName evidence="1">2EXR domain-containing protein</fullName>
    </recommendedName>
</protein>
<dbReference type="EMBL" id="MU866038">
    <property type="protein sequence ID" value="KAK4442024.1"/>
    <property type="molecule type" value="Genomic_DNA"/>
</dbReference>
<dbReference type="PANTHER" id="PTHR35910">
    <property type="entry name" value="2EXR DOMAIN-CONTAINING PROTEIN"/>
    <property type="match status" value="1"/>
</dbReference>
<accession>A0AAV9FVC2</accession>
<evidence type="ECO:0000313" key="2">
    <source>
        <dbReference type="EMBL" id="KAK4442024.1"/>
    </source>
</evidence>
<dbReference type="Pfam" id="PF20150">
    <property type="entry name" value="2EXR"/>
    <property type="match status" value="1"/>
</dbReference>
<gene>
    <name evidence="2" type="ORF">QBC34DRAFT_339360</name>
</gene>
<comment type="caution">
    <text evidence="2">The sequence shown here is derived from an EMBL/GenBank/DDBJ whole genome shotgun (WGS) entry which is preliminary data.</text>
</comment>
<keyword evidence="3" id="KW-1185">Reference proteome</keyword>
<sequence length="394" mass="45176">MTMMATPPHLRIINNYYDTRSGDAVFTLFPRLPTELRLHVWELSMAKQRLIHIDLMCMHPGDADPKHKYEAVVSNGVQLHTKLLRVSREARHAALKFYRVHMQCTMLRGGLCQWAPRLDESVPQPLYLNPEHDLLYIRTWGPAEHTFFAFIRDLKARDARRVGLGRLGLDASTIVALLGTSPDGADFRPFSHVRDVVFIMDSLYARFIHTVGGLRFNHSLPVLALPPAFDLATDPRPRHQLEADLKDTPVWEDLHQMREQMQQLFQAWGAPTSQGQGEKEEMQGTPSRLRERVLIAHNVHFAPHAPIVDTSTAATFLQKDYERGRELMDEYKLRVQPEETELQAEQETERDARPAVGFWLFDADAFMSRQMAGPNPAMVDLRGHWPELALSRLL</sequence>
<dbReference type="PANTHER" id="PTHR35910:SF6">
    <property type="entry name" value="2EXR DOMAIN-CONTAINING PROTEIN"/>
    <property type="match status" value="1"/>
</dbReference>
<evidence type="ECO:0000259" key="1">
    <source>
        <dbReference type="Pfam" id="PF20150"/>
    </source>
</evidence>
<reference evidence="2" key="1">
    <citation type="journal article" date="2023" name="Mol. Phylogenet. Evol.">
        <title>Genome-scale phylogeny and comparative genomics of the fungal order Sordariales.</title>
        <authorList>
            <person name="Hensen N."/>
            <person name="Bonometti L."/>
            <person name="Westerberg I."/>
            <person name="Brannstrom I.O."/>
            <person name="Guillou S."/>
            <person name="Cros-Aarteil S."/>
            <person name="Calhoun S."/>
            <person name="Haridas S."/>
            <person name="Kuo A."/>
            <person name="Mondo S."/>
            <person name="Pangilinan J."/>
            <person name="Riley R."/>
            <person name="LaButti K."/>
            <person name="Andreopoulos B."/>
            <person name="Lipzen A."/>
            <person name="Chen C."/>
            <person name="Yan M."/>
            <person name="Daum C."/>
            <person name="Ng V."/>
            <person name="Clum A."/>
            <person name="Steindorff A."/>
            <person name="Ohm R.A."/>
            <person name="Martin F."/>
            <person name="Silar P."/>
            <person name="Natvig D.O."/>
            <person name="Lalanne C."/>
            <person name="Gautier V."/>
            <person name="Ament-Velasquez S.L."/>
            <person name="Kruys A."/>
            <person name="Hutchinson M.I."/>
            <person name="Powell A.J."/>
            <person name="Barry K."/>
            <person name="Miller A.N."/>
            <person name="Grigoriev I.V."/>
            <person name="Debuchy R."/>
            <person name="Gladieux P."/>
            <person name="Hiltunen Thoren M."/>
            <person name="Johannesson H."/>
        </authorList>
    </citation>
    <scope>NUCLEOTIDE SEQUENCE</scope>
    <source>
        <strain evidence="2">PSN243</strain>
    </source>
</reference>
<dbReference type="AlphaFoldDB" id="A0AAV9FVC2"/>
<organism evidence="2 3">
    <name type="scientific">Podospora aff. communis PSN243</name>
    <dbReference type="NCBI Taxonomy" id="3040156"/>
    <lineage>
        <taxon>Eukaryota</taxon>
        <taxon>Fungi</taxon>
        <taxon>Dikarya</taxon>
        <taxon>Ascomycota</taxon>
        <taxon>Pezizomycotina</taxon>
        <taxon>Sordariomycetes</taxon>
        <taxon>Sordariomycetidae</taxon>
        <taxon>Sordariales</taxon>
        <taxon>Podosporaceae</taxon>
        <taxon>Podospora</taxon>
    </lineage>
</organism>
<dbReference type="Proteomes" id="UP001321760">
    <property type="component" value="Unassembled WGS sequence"/>
</dbReference>
<evidence type="ECO:0000313" key="3">
    <source>
        <dbReference type="Proteomes" id="UP001321760"/>
    </source>
</evidence>
<proteinExistence type="predicted"/>
<name>A0AAV9FVC2_9PEZI</name>
<dbReference type="InterPro" id="IPR045518">
    <property type="entry name" value="2EXR"/>
</dbReference>
<feature type="domain" description="2EXR" evidence="1">
    <location>
        <begin position="26"/>
        <end position="135"/>
    </location>
</feature>
<reference evidence="2" key="2">
    <citation type="submission" date="2023-05" db="EMBL/GenBank/DDBJ databases">
        <authorList>
            <consortium name="Lawrence Berkeley National Laboratory"/>
            <person name="Steindorff A."/>
            <person name="Hensen N."/>
            <person name="Bonometti L."/>
            <person name="Westerberg I."/>
            <person name="Brannstrom I.O."/>
            <person name="Guillou S."/>
            <person name="Cros-Aarteil S."/>
            <person name="Calhoun S."/>
            <person name="Haridas S."/>
            <person name="Kuo A."/>
            <person name="Mondo S."/>
            <person name="Pangilinan J."/>
            <person name="Riley R."/>
            <person name="Labutti K."/>
            <person name="Andreopoulos B."/>
            <person name="Lipzen A."/>
            <person name="Chen C."/>
            <person name="Yanf M."/>
            <person name="Daum C."/>
            <person name="Ng V."/>
            <person name="Clum A."/>
            <person name="Ohm R."/>
            <person name="Martin F."/>
            <person name="Silar P."/>
            <person name="Natvig D."/>
            <person name="Lalanne C."/>
            <person name="Gautier V."/>
            <person name="Ament-Velasquez S.L."/>
            <person name="Kruys A."/>
            <person name="Hutchinson M.I."/>
            <person name="Powell A.J."/>
            <person name="Barry K."/>
            <person name="Miller A.N."/>
            <person name="Grigoriev I.V."/>
            <person name="Debuchy R."/>
            <person name="Gladieux P."/>
            <person name="Thoren M.H."/>
            <person name="Johannesson H."/>
        </authorList>
    </citation>
    <scope>NUCLEOTIDE SEQUENCE</scope>
    <source>
        <strain evidence="2">PSN243</strain>
    </source>
</reference>